<feature type="binding site" evidence="7">
    <location>
        <position position="530"/>
    </location>
    <ligand>
        <name>deamido-NAD(+)</name>
        <dbReference type="ChEBI" id="CHEBI:58437"/>
        <note>ligand shared between two neighboring subunits</note>
    </ligand>
</feature>
<name>A0A532V8U7_UNCT6</name>
<comment type="similarity">
    <text evidence="2 7 8">In the C-terminal section; belongs to the NAD synthetase family.</text>
</comment>
<dbReference type="GO" id="GO:0003952">
    <property type="term" value="F:NAD+ synthase (glutamine-hydrolyzing) activity"/>
    <property type="evidence" value="ECO:0007669"/>
    <property type="project" value="UniProtKB-UniRule"/>
</dbReference>
<feature type="binding site" evidence="7">
    <location>
        <begin position="306"/>
        <end position="313"/>
    </location>
    <ligand>
        <name>ATP</name>
        <dbReference type="ChEBI" id="CHEBI:30616"/>
    </ligand>
</feature>
<accession>A0A532V8U7</accession>
<dbReference type="CDD" id="cd07570">
    <property type="entry name" value="GAT_Gln-NAD-synth"/>
    <property type="match status" value="1"/>
</dbReference>
<dbReference type="PIRSF" id="PIRSF006630">
    <property type="entry name" value="NADS_GAT"/>
    <property type="match status" value="1"/>
</dbReference>
<evidence type="ECO:0000256" key="2">
    <source>
        <dbReference type="ARBA" id="ARBA00007145"/>
    </source>
</evidence>
<feature type="active site" description="Nucleophile; for glutaminase activity" evidence="7">
    <location>
        <position position="170"/>
    </location>
</feature>
<dbReference type="GO" id="GO:0009435">
    <property type="term" value="P:NAD+ biosynthetic process"/>
    <property type="evidence" value="ECO:0007669"/>
    <property type="project" value="UniProtKB-UniRule"/>
</dbReference>
<dbReference type="GO" id="GO:0004359">
    <property type="term" value="F:glutaminase activity"/>
    <property type="evidence" value="ECO:0007669"/>
    <property type="project" value="InterPro"/>
</dbReference>
<evidence type="ECO:0000256" key="6">
    <source>
        <dbReference type="ARBA" id="ARBA00023027"/>
    </source>
</evidence>
<feature type="active site" description="For glutaminase activity" evidence="7">
    <location>
        <position position="131"/>
    </location>
</feature>
<feature type="active site" description="Proton acceptor; for glutaminase activity" evidence="7">
    <location>
        <position position="45"/>
    </location>
</feature>
<feature type="binding site" evidence="7">
    <location>
        <position position="206"/>
    </location>
    <ligand>
        <name>L-glutamine</name>
        <dbReference type="ChEBI" id="CHEBI:58359"/>
    </ligand>
</feature>
<feature type="binding site" evidence="7">
    <location>
        <position position="200"/>
    </location>
    <ligand>
        <name>L-glutamine</name>
        <dbReference type="ChEBI" id="CHEBI:58359"/>
    </ligand>
</feature>
<feature type="binding site" evidence="7">
    <location>
        <position position="389"/>
    </location>
    <ligand>
        <name>deamido-NAD(+)</name>
        <dbReference type="ChEBI" id="CHEBI:58437"/>
        <note>ligand shared between two neighboring subunits</note>
    </ligand>
</feature>
<evidence type="ECO:0000256" key="4">
    <source>
        <dbReference type="ARBA" id="ARBA00022741"/>
    </source>
</evidence>
<evidence type="ECO:0000259" key="10">
    <source>
        <dbReference type="PROSITE" id="PS50263"/>
    </source>
</evidence>
<dbReference type="Pfam" id="PF02540">
    <property type="entry name" value="NAD_synthase"/>
    <property type="match status" value="1"/>
</dbReference>
<evidence type="ECO:0000256" key="9">
    <source>
        <dbReference type="RuleBase" id="RU003811"/>
    </source>
</evidence>
<comment type="pathway">
    <text evidence="1 7 8">Cofactor biosynthesis; NAD(+) biosynthesis; NAD(+) from deamido-NAD(+) (L-Gln route): step 1/1.</text>
</comment>
<dbReference type="Gene3D" id="3.60.110.10">
    <property type="entry name" value="Carbon-nitrogen hydrolase"/>
    <property type="match status" value="1"/>
</dbReference>
<dbReference type="Proteomes" id="UP000317778">
    <property type="component" value="Unassembled WGS sequence"/>
</dbReference>
<dbReference type="InterPro" id="IPR003010">
    <property type="entry name" value="C-N_Hydrolase"/>
</dbReference>
<comment type="catalytic activity">
    <reaction evidence="7 8">
        <text>deamido-NAD(+) + L-glutamine + ATP + H2O = L-glutamate + AMP + diphosphate + NAD(+) + H(+)</text>
        <dbReference type="Rhea" id="RHEA:24384"/>
        <dbReference type="ChEBI" id="CHEBI:15377"/>
        <dbReference type="ChEBI" id="CHEBI:15378"/>
        <dbReference type="ChEBI" id="CHEBI:29985"/>
        <dbReference type="ChEBI" id="CHEBI:30616"/>
        <dbReference type="ChEBI" id="CHEBI:33019"/>
        <dbReference type="ChEBI" id="CHEBI:57540"/>
        <dbReference type="ChEBI" id="CHEBI:58359"/>
        <dbReference type="ChEBI" id="CHEBI:58437"/>
        <dbReference type="ChEBI" id="CHEBI:456215"/>
        <dbReference type="EC" id="6.3.5.1"/>
    </reaction>
</comment>
<dbReference type="PANTHER" id="PTHR23090">
    <property type="entry name" value="NH 3 /GLUTAMINE-DEPENDENT NAD + SYNTHETASE"/>
    <property type="match status" value="1"/>
</dbReference>
<dbReference type="InterPro" id="IPR022310">
    <property type="entry name" value="NAD/GMP_synthase"/>
</dbReference>
<dbReference type="HAMAP" id="MF_02090">
    <property type="entry name" value="NadE_glutamine_dep"/>
    <property type="match status" value="1"/>
</dbReference>
<dbReference type="FunFam" id="3.40.50.620:FF:000106">
    <property type="entry name" value="Glutamine-dependent NAD(+) synthetase"/>
    <property type="match status" value="1"/>
</dbReference>
<evidence type="ECO:0000313" key="12">
    <source>
        <dbReference type="Proteomes" id="UP000317778"/>
    </source>
</evidence>
<keyword evidence="4 7" id="KW-0547">Nucleotide-binding</keyword>
<dbReference type="PANTHER" id="PTHR23090:SF9">
    <property type="entry name" value="GLUTAMINE-DEPENDENT NAD(+) SYNTHETASE"/>
    <property type="match status" value="1"/>
</dbReference>
<organism evidence="11 12">
    <name type="scientific">candidate division TA06 bacterium B3_TA06</name>
    <dbReference type="NCBI Taxonomy" id="2012487"/>
    <lineage>
        <taxon>Bacteria</taxon>
        <taxon>Bacteria division TA06</taxon>
    </lineage>
</organism>
<dbReference type="NCBIfam" id="NF010588">
    <property type="entry name" value="PRK13981.1"/>
    <property type="match status" value="1"/>
</dbReference>
<keyword evidence="3 7" id="KW-0436">Ligase</keyword>
<comment type="caution">
    <text evidence="7">Lacks conserved residue(s) required for the propagation of feature annotation.</text>
</comment>
<evidence type="ECO:0000256" key="1">
    <source>
        <dbReference type="ARBA" id="ARBA00005188"/>
    </source>
</evidence>
<dbReference type="PROSITE" id="PS50263">
    <property type="entry name" value="CN_HYDROLASE"/>
    <property type="match status" value="1"/>
</dbReference>
<dbReference type="InterPro" id="IPR014729">
    <property type="entry name" value="Rossmann-like_a/b/a_fold"/>
</dbReference>
<comment type="function">
    <text evidence="7">Catalyzes the ATP-dependent amidation of deamido-NAD to form NAD. Uses L-glutamine as a nitrogen source.</text>
</comment>
<evidence type="ECO:0000313" key="11">
    <source>
        <dbReference type="EMBL" id="TKJ43625.1"/>
    </source>
</evidence>
<dbReference type="InterPro" id="IPR014445">
    <property type="entry name" value="Gln-dep_NAD_synthase"/>
</dbReference>
<proteinExistence type="inferred from homology"/>
<keyword evidence="6 7" id="KW-0520">NAD</keyword>
<feature type="domain" description="CN hydrolase" evidence="10">
    <location>
        <begin position="5"/>
        <end position="275"/>
    </location>
</feature>
<reference evidence="11 12" key="1">
    <citation type="submission" date="2017-06" db="EMBL/GenBank/DDBJ databases">
        <title>Novel microbial phyla capable of carbon fixation and sulfur reduction in deep-sea sediments.</title>
        <authorList>
            <person name="Huang J."/>
            <person name="Baker B."/>
            <person name="Wang Y."/>
        </authorList>
    </citation>
    <scope>NUCLEOTIDE SEQUENCE [LARGE SCALE GENOMIC DNA]</scope>
    <source>
        <strain evidence="11">B3_TA06</strain>
    </source>
</reference>
<keyword evidence="5 7" id="KW-0067">ATP-binding</keyword>
<dbReference type="InterPro" id="IPR036526">
    <property type="entry name" value="C-N_Hydrolase_sf"/>
</dbReference>
<evidence type="ECO:0000256" key="7">
    <source>
        <dbReference type="HAMAP-Rule" id="MF_02090"/>
    </source>
</evidence>
<protein>
    <recommendedName>
        <fullName evidence="7 8">Glutamine-dependent NAD(+) synthetase</fullName>
        <ecNumber evidence="7 8">6.3.5.1</ecNumber>
    </recommendedName>
    <alternativeName>
        <fullName evidence="7 8">NAD(+) synthase [glutamine-hydrolyzing]</fullName>
    </alternativeName>
</protein>
<dbReference type="Gene3D" id="3.40.50.620">
    <property type="entry name" value="HUPs"/>
    <property type="match status" value="1"/>
</dbReference>
<comment type="similarity">
    <text evidence="9">Belongs to the NAD synthetase family.</text>
</comment>
<feature type="binding site" evidence="7">
    <location>
        <position position="418"/>
    </location>
    <ligand>
        <name>deamido-NAD(+)</name>
        <dbReference type="ChEBI" id="CHEBI:58437"/>
        <note>ligand shared between two neighboring subunits</note>
    </ligand>
</feature>
<dbReference type="SUPFAM" id="SSF52402">
    <property type="entry name" value="Adenine nucleotide alpha hydrolases-like"/>
    <property type="match status" value="1"/>
</dbReference>
<evidence type="ECO:0000256" key="3">
    <source>
        <dbReference type="ARBA" id="ARBA00022598"/>
    </source>
</evidence>
<dbReference type="EMBL" id="NJBO01000003">
    <property type="protein sequence ID" value="TKJ43625.1"/>
    <property type="molecule type" value="Genomic_DNA"/>
</dbReference>
<dbReference type="GO" id="GO:0005524">
    <property type="term" value="F:ATP binding"/>
    <property type="evidence" value="ECO:0007669"/>
    <property type="project" value="UniProtKB-UniRule"/>
</dbReference>
<feature type="binding site" evidence="7">
    <location>
        <position position="137"/>
    </location>
    <ligand>
        <name>L-glutamine</name>
        <dbReference type="ChEBI" id="CHEBI:58359"/>
    </ligand>
</feature>
<gene>
    <name evidence="7" type="primary">nadE</name>
    <name evidence="11" type="ORF">CEE36_02785</name>
</gene>
<dbReference type="UniPathway" id="UPA00253">
    <property type="reaction ID" value="UER00334"/>
</dbReference>
<evidence type="ECO:0000256" key="8">
    <source>
        <dbReference type="PIRNR" id="PIRNR006630"/>
    </source>
</evidence>
<dbReference type="CDD" id="cd00553">
    <property type="entry name" value="NAD_synthase"/>
    <property type="match status" value="1"/>
</dbReference>
<sequence length="559" mass="62261">MDRFPKIALCQINPTVGDLRGNAAKIVEWIKNAEGQEAELIVFPELVLTGYPPKDLLLKTRFLEEQRQRLTEIAKITGDTPVIVGCVDFTPRKEVRGQNLYDLSARISEGRRLYNAAAVLRDGKVERFIHKKYLPNYDVFDEKRYFESQFWRQNPVIALRNGTNVMITICEDIWVDRILSKINWAKSDKGADLLVNISASPFYARKFQARLDLLSTRAKEAGLPLIYVNMIGGQDDLIFDGRSLVVDAGGRIVGLAKGFKEDLFVYNGEDKEVKPEIEEVGEIWHALTLGLGDYAHKNSFSKAVLGVSGGIDSALVAALASEALGPENVLGLVMPSSYTSKQSLKDALLLCNNLGIKTEPISIDPLFETYLATLKDHFAGQEPDNTEQNIQARIRGNLLMAFSNKFGYLVLATGNKSELAVGYATLYGDMSGGLAPIGDVPKTTVYALARWLNEREQTDQIPIGILERAPSAELAPDQKDADDLPPYELLDRVLELYIEENLSSKEIIAKGFDEGLVRSIISRIDHSEHKRRQAAPVLKITPRAFGFGRRMPITNRYEG</sequence>
<dbReference type="SUPFAM" id="SSF56317">
    <property type="entry name" value="Carbon-nitrogen hydrolase"/>
    <property type="match status" value="1"/>
</dbReference>
<dbReference type="Pfam" id="PF00795">
    <property type="entry name" value="CN_hydrolase"/>
    <property type="match status" value="1"/>
</dbReference>
<dbReference type="NCBIfam" id="TIGR00552">
    <property type="entry name" value="nadE"/>
    <property type="match status" value="1"/>
</dbReference>
<dbReference type="GO" id="GO:0005737">
    <property type="term" value="C:cytoplasm"/>
    <property type="evidence" value="ECO:0007669"/>
    <property type="project" value="InterPro"/>
</dbReference>
<feature type="binding site" evidence="7">
    <location>
        <position position="413"/>
    </location>
    <ligand>
        <name>ATP</name>
        <dbReference type="ChEBI" id="CHEBI:30616"/>
    </ligand>
</feature>
<dbReference type="EC" id="6.3.5.1" evidence="7 8"/>
<comment type="caution">
    <text evidence="11">The sequence shown here is derived from an EMBL/GenBank/DDBJ whole genome shotgun (WGS) entry which is preliminary data.</text>
</comment>
<dbReference type="GO" id="GO:0008795">
    <property type="term" value="F:NAD+ synthase activity"/>
    <property type="evidence" value="ECO:0007669"/>
    <property type="project" value="UniProtKB-UniRule"/>
</dbReference>
<dbReference type="InterPro" id="IPR003694">
    <property type="entry name" value="NAD_synthase"/>
</dbReference>
<dbReference type="AlphaFoldDB" id="A0A532V8U7"/>
<evidence type="ECO:0000256" key="5">
    <source>
        <dbReference type="ARBA" id="ARBA00022840"/>
    </source>
</evidence>